<sequence>MSKVIDFNLAKKKIKHKQQSKNNYFKKIKFQNNKVLLMVFMVILSIVGLFSLLTPLRQPNKAVDIEMNSSSIVNYNSNSNLMHNYIS</sequence>
<gene>
    <name evidence="2" type="ORF">P4S50_08195</name>
</gene>
<proteinExistence type="predicted"/>
<accession>A0ABY8EH08</accession>
<feature type="transmembrane region" description="Helical" evidence="1">
    <location>
        <begin position="35"/>
        <end position="53"/>
    </location>
</feature>
<protein>
    <submittedName>
        <fullName evidence="2">Uncharacterized protein</fullName>
    </submittedName>
</protein>
<dbReference type="RefSeq" id="WP_277734312.1">
    <property type="nucleotide sequence ID" value="NZ_CP120733.1"/>
</dbReference>
<evidence type="ECO:0000313" key="3">
    <source>
        <dbReference type="Proteomes" id="UP001222800"/>
    </source>
</evidence>
<dbReference type="Proteomes" id="UP001222800">
    <property type="component" value="Chromosome"/>
</dbReference>
<name>A0ABY8EH08_9FIRM</name>
<keyword evidence="1" id="KW-1133">Transmembrane helix</keyword>
<keyword evidence="3" id="KW-1185">Reference proteome</keyword>
<evidence type="ECO:0000256" key="1">
    <source>
        <dbReference type="SAM" id="Phobius"/>
    </source>
</evidence>
<reference evidence="2 3" key="1">
    <citation type="submission" date="2023-03" db="EMBL/GenBank/DDBJ databases">
        <title>Complete genome sequence of Tepidibacter sp. SWIR-1, isolated from a deep-sea hydrothermal vent.</title>
        <authorList>
            <person name="Li X."/>
        </authorList>
    </citation>
    <scope>NUCLEOTIDE SEQUENCE [LARGE SCALE GENOMIC DNA]</scope>
    <source>
        <strain evidence="2 3">SWIR-1</strain>
    </source>
</reference>
<keyword evidence="1" id="KW-0472">Membrane</keyword>
<keyword evidence="1" id="KW-0812">Transmembrane</keyword>
<organism evidence="2 3">
    <name type="scientific">Tepidibacter hydrothermalis</name>
    <dbReference type="NCBI Taxonomy" id="3036126"/>
    <lineage>
        <taxon>Bacteria</taxon>
        <taxon>Bacillati</taxon>
        <taxon>Bacillota</taxon>
        <taxon>Clostridia</taxon>
        <taxon>Peptostreptococcales</taxon>
        <taxon>Peptostreptococcaceae</taxon>
        <taxon>Tepidibacter</taxon>
    </lineage>
</organism>
<dbReference type="EMBL" id="CP120733">
    <property type="protein sequence ID" value="WFD12046.1"/>
    <property type="molecule type" value="Genomic_DNA"/>
</dbReference>
<evidence type="ECO:0000313" key="2">
    <source>
        <dbReference type="EMBL" id="WFD12046.1"/>
    </source>
</evidence>